<reference evidence="2 3" key="1">
    <citation type="journal article" date="2024" name="G3 (Bethesda)">
        <title>Genome assembly of Hibiscus sabdariffa L. provides insights into metabolisms of medicinal natural products.</title>
        <authorList>
            <person name="Kim T."/>
        </authorList>
    </citation>
    <scope>NUCLEOTIDE SEQUENCE [LARGE SCALE GENOMIC DNA]</scope>
    <source>
        <strain evidence="2">TK-2024</strain>
        <tissue evidence="2">Old leaves</tissue>
    </source>
</reference>
<gene>
    <name evidence="2" type="ORF">V6N12_058849</name>
</gene>
<dbReference type="Proteomes" id="UP001472677">
    <property type="component" value="Unassembled WGS sequence"/>
</dbReference>
<evidence type="ECO:0000313" key="3">
    <source>
        <dbReference type="Proteomes" id="UP001472677"/>
    </source>
</evidence>
<accession>A0ABR2ETC7</accession>
<name>A0ABR2ETC7_9ROSI</name>
<proteinExistence type="predicted"/>
<protein>
    <recommendedName>
        <fullName evidence="1">RNase H type-1 domain-containing protein</fullName>
    </recommendedName>
</protein>
<organism evidence="2 3">
    <name type="scientific">Hibiscus sabdariffa</name>
    <name type="common">roselle</name>
    <dbReference type="NCBI Taxonomy" id="183260"/>
    <lineage>
        <taxon>Eukaryota</taxon>
        <taxon>Viridiplantae</taxon>
        <taxon>Streptophyta</taxon>
        <taxon>Embryophyta</taxon>
        <taxon>Tracheophyta</taxon>
        <taxon>Spermatophyta</taxon>
        <taxon>Magnoliopsida</taxon>
        <taxon>eudicotyledons</taxon>
        <taxon>Gunneridae</taxon>
        <taxon>Pentapetalae</taxon>
        <taxon>rosids</taxon>
        <taxon>malvids</taxon>
        <taxon>Malvales</taxon>
        <taxon>Malvaceae</taxon>
        <taxon>Malvoideae</taxon>
        <taxon>Hibiscus</taxon>
    </lineage>
</organism>
<dbReference type="Pfam" id="PF13456">
    <property type="entry name" value="RVT_3"/>
    <property type="match status" value="1"/>
</dbReference>
<dbReference type="EMBL" id="JBBPBM010000010">
    <property type="protein sequence ID" value="KAK8565282.1"/>
    <property type="molecule type" value="Genomic_DNA"/>
</dbReference>
<dbReference type="InterPro" id="IPR002156">
    <property type="entry name" value="RNaseH_domain"/>
</dbReference>
<keyword evidence="3" id="KW-1185">Reference proteome</keyword>
<comment type="caution">
    <text evidence="2">The sequence shown here is derived from an EMBL/GenBank/DDBJ whole genome shotgun (WGS) entry which is preliminary data.</text>
</comment>
<feature type="domain" description="RNase H type-1" evidence="1">
    <location>
        <begin position="3"/>
        <end position="69"/>
    </location>
</feature>
<evidence type="ECO:0000259" key="1">
    <source>
        <dbReference type="Pfam" id="PF13456"/>
    </source>
</evidence>
<sequence>MLCAWSIGIKKLILELNSLEAIRLIERASGNLMISSLVSHVLLLMQRDWDVMLVDMSQEDNHIAYGMSKIVRREDLLWHRFLSHEILFVLHSDLFT</sequence>
<evidence type="ECO:0000313" key="2">
    <source>
        <dbReference type="EMBL" id="KAK8565282.1"/>
    </source>
</evidence>